<dbReference type="InterPro" id="IPR006612">
    <property type="entry name" value="THAP_Znf"/>
</dbReference>
<keyword evidence="8" id="KW-1185">Reference proteome</keyword>
<organism evidence="7 8">
    <name type="scientific">Rhamnusium bicolor</name>
    <dbReference type="NCBI Taxonomy" id="1586634"/>
    <lineage>
        <taxon>Eukaryota</taxon>
        <taxon>Metazoa</taxon>
        <taxon>Ecdysozoa</taxon>
        <taxon>Arthropoda</taxon>
        <taxon>Hexapoda</taxon>
        <taxon>Insecta</taxon>
        <taxon>Pterygota</taxon>
        <taxon>Neoptera</taxon>
        <taxon>Endopterygota</taxon>
        <taxon>Coleoptera</taxon>
        <taxon>Polyphaga</taxon>
        <taxon>Cucujiformia</taxon>
        <taxon>Chrysomeloidea</taxon>
        <taxon>Cerambycidae</taxon>
        <taxon>Lepturinae</taxon>
        <taxon>Rhagiini</taxon>
        <taxon>Rhamnusium</taxon>
    </lineage>
</organism>
<evidence type="ECO:0000256" key="4">
    <source>
        <dbReference type="ARBA" id="ARBA00023125"/>
    </source>
</evidence>
<dbReference type="GO" id="GO:0008270">
    <property type="term" value="F:zinc ion binding"/>
    <property type="evidence" value="ECO:0007669"/>
    <property type="project" value="UniProtKB-KW"/>
</dbReference>
<dbReference type="PROSITE" id="PS50950">
    <property type="entry name" value="ZF_THAP"/>
    <property type="match status" value="1"/>
</dbReference>
<evidence type="ECO:0000313" key="7">
    <source>
        <dbReference type="EMBL" id="KAJ8953030.1"/>
    </source>
</evidence>
<accession>A0AAV8YNQ5</accession>
<proteinExistence type="predicted"/>
<comment type="caution">
    <text evidence="7">The sequence shown here is derived from an EMBL/GenBank/DDBJ whole genome shotgun (WGS) entry which is preliminary data.</text>
</comment>
<dbReference type="AlphaFoldDB" id="A0AAV8YNQ5"/>
<evidence type="ECO:0000313" key="8">
    <source>
        <dbReference type="Proteomes" id="UP001162156"/>
    </source>
</evidence>
<dbReference type="GO" id="GO:0003677">
    <property type="term" value="F:DNA binding"/>
    <property type="evidence" value="ECO:0007669"/>
    <property type="project" value="UniProtKB-UniRule"/>
</dbReference>
<dbReference type="EMBL" id="JANEYF010001991">
    <property type="protein sequence ID" value="KAJ8953030.1"/>
    <property type="molecule type" value="Genomic_DNA"/>
</dbReference>
<evidence type="ECO:0000256" key="5">
    <source>
        <dbReference type="PROSITE-ProRule" id="PRU00309"/>
    </source>
</evidence>
<dbReference type="Proteomes" id="UP001162156">
    <property type="component" value="Unassembled WGS sequence"/>
</dbReference>
<evidence type="ECO:0000256" key="3">
    <source>
        <dbReference type="ARBA" id="ARBA00022833"/>
    </source>
</evidence>
<reference evidence="7" key="1">
    <citation type="journal article" date="2023" name="Insect Mol. Biol.">
        <title>Genome sequencing provides insights into the evolution of gene families encoding plant cell wall-degrading enzymes in longhorned beetles.</title>
        <authorList>
            <person name="Shin N.R."/>
            <person name="Okamura Y."/>
            <person name="Kirsch R."/>
            <person name="Pauchet Y."/>
        </authorList>
    </citation>
    <scope>NUCLEOTIDE SEQUENCE</scope>
    <source>
        <strain evidence="7">RBIC_L_NR</strain>
    </source>
</reference>
<gene>
    <name evidence="7" type="ORF">NQ314_007404</name>
</gene>
<evidence type="ECO:0000256" key="1">
    <source>
        <dbReference type="ARBA" id="ARBA00022723"/>
    </source>
</evidence>
<protein>
    <recommendedName>
        <fullName evidence="6">THAP-type domain-containing protein</fullName>
    </recommendedName>
</protein>
<evidence type="ECO:0000256" key="2">
    <source>
        <dbReference type="ARBA" id="ARBA00022771"/>
    </source>
</evidence>
<sequence>LPFKRPQILVLWVKAVRGGENWSPSKMSRLCWGTFISVGLLKFRLRCNTKLLKLDAVPSLTLELVLGQKTDSEIKDHGQRRYSALMKQFANTLFMFRVQ</sequence>
<keyword evidence="2 5" id="KW-0863">Zinc-finger</keyword>
<name>A0AAV8YNQ5_9CUCU</name>
<feature type="domain" description="THAP-type" evidence="6">
    <location>
        <begin position="1"/>
        <end position="61"/>
    </location>
</feature>
<keyword evidence="1" id="KW-0479">Metal-binding</keyword>
<evidence type="ECO:0000259" key="6">
    <source>
        <dbReference type="PROSITE" id="PS50950"/>
    </source>
</evidence>
<feature type="non-terminal residue" evidence="7">
    <location>
        <position position="1"/>
    </location>
</feature>
<keyword evidence="3" id="KW-0862">Zinc</keyword>
<keyword evidence="4 5" id="KW-0238">DNA-binding</keyword>